<evidence type="ECO:0000256" key="4">
    <source>
        <dbReference type="ARBA" id="ARBA00022475"/>
    </source>
</evidence>
<dbReference type="Pfam" id="PF00892">
    <property type="entry name" value="EamA"/>
    <property type="match status" value="1"/>
</dbReference>
<dbReference type="OrthoDB" id="369870at2"/>
<keyword evidence="7 8" id="KW-0472">Membrane</keyword>
<evidence type="ECO:0000259" key="9">
    <source>
        <dbReference type="Pfam" id="PF00892"/>
    </source>
</evidence>
<feature type="transmembrane region" description="Helical" evidence="8">
    <location>
        <begin position="41"/>
        <end position="59"/>
    </location>
</feature>
<evidence type="ECO:0000256" key="5">
    <source>
        <dbReference type="ARBA" id="ARBA00022692"/>
    </source>
</evidence>
<evidence type="ECO:0000256" key="3">
    <source>
        <dbReference type="ARBA" id="ARBA00022448"/>
    </source>
</evidence>
<sequence length="295" mass="31951">MQDTGRDEPRGVALAVTAYLLWGVAPIYMKLMAHVPAVEFVAHRVLWSLPVAGIVLILLRRTDDLVAALRDPKMLRMAFLTSGLISVNWAIFVWAISNGQAIDAALGYYINPLFSVALGALVLRERLARNQLIAIGLAACGVLVLVIEAGDLPWVSLALTVSWGFYALFKRSLPIGPNQGFLLEVLILCPPALAYVLWLGVSGQGTFGMSGLDTLLLIGLGPVTAAPLMIYANAAKLVRLSTIGILQYIAPSMILLTAVFLFGEEIGRGRMIAFPLIWAGLVVYTLPMLRQVRRS</sequence>
<proteinExistence type="inferred from homology"/>
<reference evidence="10 11" key="1">
    <citation type="submission" date="2016-10" db="EMBL/GenBank/DDBJ databases">
        <authorList>
            <person name="de Groot N.N."/>
        </authorList>
    </citation>
    <scope>NUCLEOTIDE SEQUENCE [LARGE SCALE GENOMIC DNA]</scope>
    <source>
        <strain evidence="10 11">DSM 15283</strain>
    </source>
</reference>
<dbReference type="InterPro" id="IPR004626">
    <property type="entry name" value="RarD"/>
</dbReference>
<feature type="domain" description="EamA" evidence="9">
    <location>
        <begin position="10"/>
        <end position="146"/>
    </location>
</feature>
<dbReference type="SUPFAM" id="SSF103481">
    <property type="entry name" value="Multidrug resistance efflux transporter EmrE"/>
    <property type="match status" value="2"/>
</dbReference>
<feature type="transmembrane region" description="Helical" evidence="8">
    <location>
        <begin position="243"/>
        <end position="263"/>
    </location>
</feature>
<keyword evidence="6 8" id="KW-1133">Transmembrane helix</keyword>
<evidence type="ECO:0000256" key="8">
    <source>
        <dbReference type="SAM" id="Phobius"/>
    </source>
</evidence>
<keyword evidence="5 8" id="KW-0812">Transmembrane</keyword>
<feature type="transmembrane region" description="Helical" evidence="8">
    <location>
        <begin position="12"/>
        <end position="29"/>
    </location>
</feature>
<feature type="transmembrane region" description="Helical" evidence="8">
    <location>
        <begin position="79"/>
        <end position="96"/>
    </location>
</feature>
<comment type="subcellular location">
    <subcellularLocation>
        <location evidence="1">Cell membrane</location>
        <topology evidence="1">Multi-pass membrane protein</topology>
    </subcellularLocation>
</comment>
<gene>
    <name evidence="10" type="ORF">SAMN04488042_103254</name>
</gene>
<feature type="transmembrane region" description="Helical" evidence="8">
    <location>
        <begin position="102"/>
        <end position="123"/>
    </location>
</feature>
<evidence type="ECO:0000256" key="1">
    <source>
        <dbReference type="ARBA" id="ARBA00004651"/>
    </source>
</evidence>
<feature type="transmembrane region" description="Helical" evidence="8">
    <location>
        <begin position="207"/>
        <end position="231"/>
    </location>
</feature>
<dbReference type="GO" id="GO:0005886">
    <property type="term" value="C:plasma membrane"/>
    <property type="evidence" value="ECO:0007669"/>
    <property type="project" value="UniProtKB-SubCell"/>
</dbReference>
<keyword evidence="3" id="KW-0813">Transport</keyword>
<evidence type="ECO:0000256" key="6">
    <source>
        <dbReference type="ARBA" id="ARBA00022989"/>
    </source>
</evidence>
<dbReference type="PANTHER" id="PTHR22911:SF137">
    <property type="entry name" value="SOLUTE CARRIER FAMILY 35 MEMBER G2-RELATED"/>
    <property type="match status" value="1"/>
</dbReference>
<accession>A0A1I4MUK4</accession>
<dbReference type="EMBL" id="FOTQ01000003">
    <property type="protein sequence ID" value="SFM06929.1"/>
    <property type="molecule type" value="Genomic_DNA"/>
</dbReference>
<comment type="similarity">
    <text evidence="2">Belongs to the EamA transporter family.</text>
</comment>
<dbReference type="InterPro" id="IPR000620">
    <property type="entry name" value="EamA_dom"/>
</dbReference>
<evidence type="ECO:0000313" key="11">
    <source>
        <dbReference type="Proteomes" id="UP000199144"/>
    </source>
</evidence>
<evidence type="ECO:0000313" key="10">
    <source>
        <dbReference type="EMBL" id="SFM06929.1"/>
    </source>
</evidence>
<evidence type="ECO:0000256" key="2">
    <source>
        <dbReference type="ARBA" id="ARBA00007362"/>
    </source>
</evidence>
<feature type="transmembrane region" description="Helical" evidence="8">
    <location>
        <begin position="269"/>
        <end position="289"/>
    </location>
</feature>
<feature type="transmembrane region" description="Helical" evidence="8">
    <location>
        <begin position="181"/>
        <end position="201"/>
    </location>
</feature>
<dbReference type="InterPro" id="IPR037185">
    <property type="entry name" value="EmrE-like"/>
</dbReference>
<feature type="transmembrane region" description="Helical" evidence="8">
    <location>
        <begin position="130"/>
        <end position="147"/>
    </location>
</feature>
<feature type="transmembrane region" description="Helical" evidence="8">
    <location>
        <begin position="153"/>
        <end position="169"/>
    </location>
</feature>
<organism evidence="10 11">
    <name type="scientific">Shimia aestuarii</name>
    <dbReference type="NCBI Taxonomy" id="254406"/>
    <lineage>
        <taxon>Bacteria</taxon>
        <taxon>Pseudomonadati</taxon>
        <taxon>Pseudomonadota</taxon>
        <taxon>Alphaproteobacteria</taxon>
        <taxon>Rhodobacterales</taxon>
        <taxon>Roseobacteraceae</taxon>
    </lineage>
</organism>
<evidence type="ECO:0000256" key="7">
    <source>
        <dbReference type="ARBA" id="ARBA00023136"/>
    </source>
</evidence>
<protein>
    <submittedName>
        <fullName evidence="10">Chloramphenicol-sensitive protein RarD</fullName>
    </submittedName>
</protein>
<keyword evidence="4" id="KW-1003">Cell membrane</keyword>
<dbReference type="PANTHER" id="PTHR22911">
    <property type="entry name" value="ACYL-MALONYL CONDENSING ENZYME-RELATED"/>
    <property type="match status" value="1"/>
</dbReference>
<dbReference type="AlphaFoldDB" id="A0A1I4MUK4"/>
<dbReference type="NCBIfam" id="TIGR00688">
    <property type="entry name" value="rarD"/>
    <property type="match status" value="1"/>
</dbReference>
<dbReference type="Proteomes" id="UP000199144">
    <property type="component" value="Unassembled WGS sequence"/>
</dbReference>
<name>A0A1I4MUK4_9RHOB</name>
<keyword evidence="11" id="KW-1185">Reference proteome</keyword>